<protein>
    <recommendedName>
        <fullName evidence="1">HTH marR-type domain-containing protein</fullName>
    </recommendedName>
</protein>
<sequence length="61" mass="6865">MIERKVRTRLRNEFDATLPRFDMMAALDRAPDGLSMGELSRRLMVSNGNVTGVADRLAREG</sequence>
<dbReference type="GO" id="GO:0003700">
    <property type="term" value="F:DNA-binding transcription factor activity"/>
    <property type="evidence" value="ECO:0007669"/>
    <property type="project" value="InterPro"/>
</dbReference>
<dbReference type="InterPro" id="IPR000835">
    <property type="entry name" value="HTH_MarR-typ"/>
</dbReference>
<name>A0A382DVA8_9ZZZZ</name>
<dbReference type="InterPro" id="IPR036390">
    <property type="entry name" value="WH_DNA-bd_sf"/>
</dbReference>
<feature type="domain" description="HTH marR-type" evidence="1">
    <location>
        <begin position="17"/>
        <end position="61"/>
    </location>
</feature>
<dbReference type="SUPFAM" id="SSF46785">
    <property type="entry name" value="Winged helix' DNA-binding domain"/>
    <property type="match status" value="1"/>
</dbReference>
<dbReference type="InterPro" id="IPR036388">
    <property type="entry name" value="WH-like_DNA-bd_sf"/>
</dbReference>
<organism evidence="2">
    <name type="scientific">marine metagenome</name>
    <dbReference type="NCBI Taxonomy" id="408172"/>
    <lineage>
        <taxon>unclassified sequences</taxon>
        <taxon>metagenomes</taxon>
        <taxon>ecological metagenomes</taxon>
    </lineage>
</organism>
<evidence type="ECO:0000259" key="1">
    <source>
        <dbReference type="Pfam" id="PF12802"/>
    </source>
</evidence>
<dbReference type="AlphaFoldDB" id="A0A382DVA8"/>
<dbReference type="EMBL" id="UINC01040980">
    <property type="protein sequence ID" value="SVB41613.1"/>
    <property type="molecule type" value="Genomic_DNA"/>
</dbReference>
<evidence type="ECO:0000313" key="2">
    <source>
        <dbReference type="EMBL" id="SVB41613.1"/>
    </source>
</evidence>
<proteinExistence type="predicted"/>
<gene>
    <name evidence="2" type="ORF">METZ01_LOCUS194467</name>
</gene>
<dbReference type="Pfam" id="PF12802">
    <property type="entry name" value="MarR_2"/>
    <property type="match status" value="1"/>
</dbReference>
<feature type="non-terminal residue" evidence="2">
    <location>
        <position position="61"/>
    </location>
</feature>
<dbReference type="Gene3D" id="1.10.10.10">
    <property type="entry name" value="Winged helix-like DNA-binding domain superfamily/Winged helix DNA-binding domain"/>
    <property type="match status" value="1"/>
</dbReference>
<reference evidence="2" key="1">
    <citation type="submission" date="2018-05" db="EMBL/GenBank/DDBJ databases">
        <authorList>
            <person name="Lanie J.A."/>
            <person name="Ng W.-L."/>
            <person name="Kazmierczak K.M."/>
            <person name="Andrzejewski T.M."/>
            <person name="Davidsen T.M."/>
            <person name="Wayne K.J."/>
            <person name="Tettelin H."/>
            <person name="Glass J.I."/>
            <person name="Rusch D."/>
            <person name="Podicherti R."/>
            <person name="Tsui H.-C.T."/>
            <person name="Winkler M.E."/>
        </authorList>
    </citation>
    <scope>NUCLEOTIDE SEQUENCE</scope>
</reference>
<accession>A0A382DVA8</accession>